<dbReference type="HOGENOM" id="CLU_064961_0_0_4"/>
<dbReference type="STRING" id="420662.Mpe_A3273"/>
<accession>A2SKY7</accession>
<evidence type="ECO:0000313" key="3">
    <source>
        <dbReference type="Proteomes" id="UP000000366"/>
    </source>
</evidence>
<dbReference type="Pfam" id="PF13519">
    <property type="entry name" value="VWA_2"/>
    <property type="match status" value="1"/>
</dbReference>
<dbReference type="Gene3D" id="3.40.50.410">
    <property type="entry name" value="von Willebrand factor, type A domain"/>
    <property type="match status" value="1"/>
</dbReference>
<gene>
    <name evidence="2" type="ordered locus">Mpe_A3273</name>
</gene>
<dbReference type="RefSeq" id="WP_011830849.1">
    <property type="nucleotide sequence ID" value="NC_008825.1"/>
</dbReference>
<dbReference type="KEGG" id="mpt:Mpe_A3273"/>
<dbReference type="SUPFAM" id="SSF53300">
    <property type="entry name" value="vWA-like"/>
    <property type="match status" value="1"/>
</dbReference>
<evidence type="ECO:0000313" key="2">
    <source>
        <dbReference type="EMBL" id="ABM96226.1"/>
    </source>
</evidence>
<proteinExistence type="predicted"/>
<sequence>MNRVVRVGRWLVRQGRRADLVLTLALLLLVAAVALPPFMLQRATFHYLVAFDITQSMNVEDVERDGAPLSRLAYARSAMRDALREMPCGSKIGWAVFADYRVMPLLLPVEVCSHYEELLASLDRIDGRMRWANASNIGKGMSWTIRTARAIDPNTRVVFFTDGQESPPLRDGAELPPIQDITPGEVGGWLIGVGGDLPARIPRTDRDGNPAGYWAATDVVQRSGAQAAQSHEHLSELREPHLQSLAKLMGFGYRRLAAPDVLGQAMRDPAFAQPEPVPTDLRWLPAALALALLAWRFLPDRRPRRSAPL</sequence>
<feature type="domain" description="VWFA" evidence="1">
    <location>
        <begin position="51"/>
        <end position="164"/>
    </location>
</feature>
<dbReference type="InterPro" id="IPR002035">
    <property type="entry name" value="VWF_A"/>
</dbReference>
<evidence type="ECO:0000259" key="1">
    <source>
        <dbReference type="Pfam" id="PF13519"/>
    </source>
</evidence>
<dbReference type="EMBL" id="CP000555">
    <property type="protein sequence ID" value="ABM96226.1"/>
    <property type="molecule type" value="Genomic_DNA"/>
</dbReference>
<organism evidence="2 3">
    <name type="scientific">Methylibium petroleiphilum (strain ATCC BAA-1232 / LMG 22953 / PM1)</name>
    <dbReference type="NCBI Taxonomy" id="420662"/>
    <lineage>
        <taxon>Bacteria</taxon>
        <taxon>Pseudomonadati</taxon>
        <taxon>Pseudomonadota</taxon>
        <taxon>Betaproteobacteria</taxon>
        <taxon>Burkholderiales</taxon>
        <taxon>Sphaerotilaceae</taxon>
        <taxon>Methylibium</taxon>
    </lineage>
</organism>
<dbReference type="InterPro" id="IPR036465">
    <property type="entry name" value="vWFA_dom_sf"/>
</dbReference>
<dbReference type="eggNOG" id="COG2304">
    <property type="taxonomic scope" value="Bacteria"/>
</dbReference>
<dbReference type="AlphaFoldDB" id="A2SKY7"/>
<reference evidence="2 3" key="1">
    <citation type="journal article" date="2007" name="J. Bacteriol.">
        <title>Whole-genome analysis of the methyl tert-butyl ether-degrading beta-proteobacterium Methylibium petroleiphilum PM1.</title>
        <authorList>
            <person name="Kane S.R."/>
            <person name="Chakicherla A.Y."/>
            <person name="Chain P.S.G."/>
            <person name="Schmidt R."/>
            <person name="Shin M.W."/>
            <person name="Legler T.C."/>
            <person name="Scow K.M."/>
            <person name="Larimer F.W."/>
            <person name="Lucas S.M."/>
            <person name="Richardson P.M."/>
            <person name="Hristova K.R."/>
        </authorList>
    </citation>
    <scope>NUCLEOTIDE SEQUENCE [LARGE SCALE GENOMIC DNA]</scope>
    <source>
        <strain evidence="3">ATCC BAA-1232 / LMG 22953 / PM1</strain>
    </source>
</reference>
<keyword evidence="3" id="KW-1185">Reference proteome</keyword>
<protein>
    <submittedName>
        <fullName evidence="2">MxaL protein, putative</fullName>
    </submittedName>
</protein>
<dbReference type="Proteomes" id="UP000000366">
    <property type="component" value="Chromosome"/>
</dbReference>
<name>A2SKY7_METPP</name>